<dbReference type="EMBL" id="CAJOBD010001624">
    <property type="protein sequence ID" value="CAF3818088.1"/>
    <property type="molecule type" value="Genomic_DNA"/>
</dbReference>
<evidence type="ECO:0000313" key="3">
    <source>
        <dbReference type="Proteomes" id="UP000663864"/>
    </source>
</evidence>
<dbReference type="Proteomes" id="UP000663836">
    <property type="component" value="Unassembled WGS sequence"/>
</dbReference>
<organism evidence="1 3">
    <name type="scientific">Rotaria sordida</name>
    <dbReference type="NCBI Taxonomy" id="392033"/>
    <lineage>
        <taxon>Eukaryota</taxon>
        <taxon>Metazoa</taxon>
        <taxon>Spiralia</taxon>
        <taxon>Gnathifera</taxon>
        <taxon>Rotifera</taxon>
        <taxon>Eurotatoria</taxon>
        <taxon>Bdelloidea</taxon>
        <taxon>Philodinida</taxon>
        <taxon>Philodinidae</taxon>
        <taxon>Rotaria</taxon>
    </lineage>
</organism>
<dbReference type="Proteomes" id="UP000663864">
    <property type="component" value="Unassembled WGS sequence"/>
</dbReference>
<name>A0A814A4D6_9BILA</name>
<evidence type="ECO:0000313" key="1">
    <source>
        <dbReference type="EMBL" id="CAF0907443.1"/>
    </source>
</evidence>
<dbReference type="EMBL" id="CAJNOT010000238">
    <property type="protein sequence ID" value="CAF0907443.1"/>
    <property type="molecule type" value="Genomic_DNA"/>
</dbReference>
<sequence length="151" mass="17513">MKYNAHINVEICATVKSIKYLFKCIYKRHDCANIKLQRSVQESAAAQGTLEWDEIKAHLDARYVSAPEAAWRLFEFPLHDKSHAIIRLAVHLPNQQPVYFAEGNEPQALERAAMKDTTLTAWFKLNSKNPDARQYLYHDIPQHFVFERNGT</sequence>
<gene>
    <name evidence="2" type="ORF">JBS370_LOCUS16283</name>
    <name evidence="1" type="ORF">ZHD862_LOCUS7710</name>
</gene>
<comment type="caution">
    <text evidence="1">The sequence shown here is derived from an EMBL/GenBank/DDBJ whole genome shotgun (WGS) entry which is preliminary data.</text>
</comment>
<dbReference type="AlphaFoldDB" id="A0A814A4D6"/>
<accession>A0A814A4D6</accession>
<proteinExistence type="predicted"/>
<evidence type="ECO:0000313" key="2">
    <source>
        <dbReference type="EMBL" id="CAF3818088.1"/>
    </source>
</evidence>
<reference evidence="1" key="1">
    <citation type="submission" date="2021-02" db="EMBL/GenBank/DDBJ databases">
        <authorList>
            <person name="Nowell W R."/>
        </authorList>
    </citation>
    <scope>NUCLEOTIDE SEQUENCE</scope>
</reference>
<protein>
    <submittedName>
        <fullName evidence="1">Uncharacterized protein</fullName>
    </submittedName>
</protein>